<dbReference type="PANTHER" id="PTHR46481:SF10">
    <property type="entry name" value="ZINC FINGER BED DOMAIN-CONTAINING PROTEIN 39"/>
    <property type="match status" value="1"/>
</dbReference>
<evidence type="ECO:0000256" key="9">
    <source>
        <dbReference type="ARBA" id="ARBA00023242"/>
    </source>
</evidence>
<dbReference type="Proteomes" id="UP000324748">
    <property type="component" value="Unassembled WGS sequence"/>
</dbReference>
<evidence type="ECO:0000256" key="8">
    <source>
        <dbReference type="ARBA" id="ARBA00023163"/>
    </source>
</evidence>
<dbReference type="InterPro" id="IPR012337">
    <property type="entry name" value="RNaseH-like_sf"/>
</dbReference>
<evidence type="ECO:0000256" key="5">
    <source>
        <dbReference type="ARBA" id="ARBA00022833"/>
    </source>
</evidence>
<evidence type="ECO:0000256" key="3">
    <source>
        <dbReference type="ARBA" id="ARBA00022723"/>
    </source>
</evidence>
<dbReference type="SUPFAM" id="SSF53098">
    <property type="entry name" value="Ribonuclease H-like"/>
    <property type="match status" value="1"/>
</dbReference>
<comment type="subunit">
    <text evidence="2">Homodimer.</text>
</comment>
<dbReference type="Pfam" id="PF05699">
    <property type="entry name" value="Dimer_Tnp_hAT"/>
    <property type="match status" value="1"/>
</dbReference>
<accession>A0A5B0MFV9</accession>
<keyword evidence="4 10" id="KW-0863">Zinc-finger</keyword>
<name>A0A5B0MFV9_PUCGR</name>
<feature type="compositionally biased region" description="Polar residues" evidence="11">
    <location>
        <begin position="1"/>
        <end position="15"/>
    </location>
</feature>
<evidence type="ECO:0000256" key="6">
    <source>
        <dbReference type="ARBA" id="ARBA00023015"/>
    </source>
</evidence>
<keyword evidence="7" id="KW-0238">DNA-binding</keyword>
<dbReference type="GO" id="GO:0008270">
    <property type="term" value="F:zinc ion binding"/>
    <property type="evidence" value="ECO:0007669"/>
    <property type="project" value="UniProtKB-KW"/>
</dbReference>
<dbReference type="AlphaFoldDB" id="A0A5B0MFV9"/>
<dbReference type="SUPFAM" id="SSF57667">
    <property type="entry name" value="beta-beta-alpha zinc fingers"/>
    <property type="match status" value="1"/>
</dbReference>
<keyword evidence="8" id="KW-0804">Transcription</keyword>
<feature type="compositionally biased region" description="Low complexity" evidence="11">
    <location>
        <begin position="26"/>
        <end position="38"/>
    </location>
</feature>
<dbReference type="PROSITE" id="PS50808">
    <property type="entry name" value="ZF_BED"/>
    <property type="match status" value="1"/>
</dbReference>
<comment type="subcellular location">
    <subcellularLocation>
        <location evidence="1">Nucleus</location>
    </subcellularLocation>
</comment>
<evidence type="ECO:0000256" key="2">
    <source>
        <dbReference type="ARBA" id="ARBA00011738"/>
    </source>
</evidence>
<dbReference type="InterPro" id="IPR052035">
    <property type="entry name" value="ZnF_BED_domain_contain"/>
</dbReference>
<evidence type="ECO:0000256" key="11">
    <source>
        <dbReference type="SAM" id="MobiDB-lite"/>
    </source>
</evidence>
<dbReference type="Pfam" id="PF14372">
    <property type="entry name" value="hAT-like_RNase-H"/>
    <property type="match status" value="1"/>
</dbReference>
<dbReference type="InterPro" id="IPR025525">
    <property type="entry name" value="hAT-like_transposase_RNase-H"/>
</dbReference>
<dbReference type="InterPro" id="IPR008906">
    <property type="entry name" value="HATC_C_dom"/>
</dbReference>
<dbReference type="GO" id="GO:0005634">
    <property type="term" value="C:nucleus"/>
    <property type="evidence" value="ECO:0007669"/>
    <property type="project" value="UniProtKB-SubCell"/>
</dbReference>
<dbReference type="InterPro" id="IPR036236">
    <property type="entry name" value="Znf_C2H2_sf"/>
</dbReference>
<evidence type="ECO:0000256" key="4">
    <source>
        <dbReference type="ARBA" id="ARBA00022771"/>
    </source>
</evidence>
<organism evidence="13 14">
    <name type="scientific">Puccinia graminis f. sp. tritici</name>
    <dbReference type="NCBI Taxonomy" id="56615"/>
    <lineage>
        <taxon>Eukaryota</taxon>
        <taxon>Fungi</taxon>
        <taxon>Dikarya</taxon>
        <taxon>Basidiomycota</taxon>
        <taxon>Pucciniomycotina</taxon>
        <taxon>Pucciniomycetes</taxon>
        <taxon>Pucciniales</taxon>
        <taxon>Pucciniaceae</taxon>
        <taxon>Puccinia</taxon>
    </lineage>
</organism>
<evidence type="ECO:0000313" key="13">
    <source>
        <dbReference type="EMBL" id="KAA1075019.1"/>
    </source>
</evidence>
<evidence type="ECO:0000256" key="10">
    <source>
        <dbReference type="PROSITE-ProRule" id="PRU00027"/>
    </source>
</evidence>
<proteinExistence type="predicted"/>
<dbReference type="GO" id="GO:0003677">
    <property type="term" value="F:DNA binding"/>
    <property type="evidence" value="ECO:0007669"/>
    <property type="project" value="UniProtKB-KW"/>
</dbReference>
<dbReference type="PANTHER" id="PTHR46481">
    <property type="entry name" value="ZINC FINGER BED DOMAIN-CONTAINING PROTEIN 4"/>
    <property type="match status" value="1"/>
</dbReference>
<gene>
    <name evidence="13" type="ORF">PGT21_050306</name>
</gene>
<protein>
    <recommendedName>
        <fullName evidence="12">BED-type domain-containing protein</fullName>
    </recommendedName>
</protein>
<dbReference type="SMART" id="SM00614">
    <property type="entry name" value="ZnF_BED"/>
    <property type="match status" value="1"/>
</dbReference>
<keyword evidence="6" id="KW-0805">Transcription regulation</keyword>
<evidence type="ECO:0000313" key="14">
    <source>
        <dbReference type="Proteomes" id="UP000324748"/>
    </source>
</evidence>
<comment type="caution">
    <text evidence="13">The sequence shown here is derived from an EMBL/GenBank/DDBJ whole genome shotgun (WGS) entry which is preliminary data.</text>
</comment>
<dbReference type="Pfam" id="PF02892">
    <property type="entry name" value="zf-BED"/>
    <property type="match status" value="1"/>
</dbReference>
<dbReference type="OrthoDB" id="3250324at2759"/>
<feature type="region of interest" description="Disordered" evidence="11">
    <location>
        <begin position="1"/>
        <end position="47"/>
    </location>
</feature>
<dbReference type="GO" id="GO:0046983">
    <property type="term" value="F:protein dimerization activity"/>
    <property type="evidence" value="ECO:0007669"/>
    <property type="project" value="InterPro"/>
</dbReference>
<dbReference type="EMBL" id="VSWC01000157">
    <property type="protein sequence ID" value="KAA1075019.1"/>
    <property type="molecule type" value="Genomic_DNA"/>
</dbReference>
<sequence>MPSQPQQDLSQTPDTSIAVPLSGNADTTSTDTNQTSNTPATKKRKTTSEVWLHFDKDGKEDLKAVCKYCKSPLSGKSGSGTQHLWRHLERCKTYQSSNRSSKQSLLVVSKGSKEMTSWQFSEQKSRALLSKMVAAHGYPFRLVEHKYFKLFVASLHPHFKLRSRFTVKEDCMALFQSMKTDLLKEIIQANWLALTTDLWSSRDSNGYMVITAHFIDASWNLIKHVISFKELPSPHTGSAIADRLVQSLVEWKSISKCAFMTVDNASSNNSAITRFKMIVSDQTQTGLEAGGMFFHVRCAAHIINLIVKDGLSVILEAVQKLRRSVKYIKISQARCQLFKASMKRANISLNFLPSKDVATRWNSTYLMIQSGLPFKIAFENLASMDTNYHDCPSPEEWLQLSTMKDFLGIFYKSTVDLSASKYPTSHLIFKTMKNIERHLLLGQTSSSKHIASIVEPMLSKFYKYWSDMKVFAAIALVFDPRSKLSYVEFKLRERAEDQEVATCEIENIRKALYSWYMEYVKAAEDATIKPSVVSKKATNNEIVCLDEDEDSILFKEHLAKTKGLGSSAPTVELDLYLKEHNTKVPPTVHFEILEWWKVNSLQFPTLSQLAQTILMIPATSVASESAFSASDRVLNDFRTSLNPDTLEALICTQDWLNDSDQVDEVDQPEESI</sequence>
<keyword evidence="14" id="KW-1185">Reference proteome</keyword>
<evidence type="ECO:0000256" key="7">
    <source>
        <dbReference type="ARBA" id="ARBA00023125"/>
    </source>
</evidence>
<keyword evidence="5" id="KW-0862">Zinc</keyword>
<dbReference type="InterPro" id="IPR003656">
    <property type="entry name" value="Znf_BED"/>
</dbReference>
<keyword evidence="3" id="KW-0479">Metal-binding</keyword>
<reference evidence="13 14" key="1">
    <citation type="submission" date="2019-05" db="EMBL/GenBank/DDBJ databases">
        <title>Emergence of the Ug99 lineage of the wheat stem rust pathogen through somatic hybridization.</title>
        <authorList>
            <person name="Li F."/>
            <person name="Upadhyaya N.M."/>
            <person name="Sperschneider J."/>
            <person name="Matny O."/>
            <person name="Nguyen-Phuc H."/>
            <person name="Mago R."/>
            <person name="Raley C."/>
            <person name="Miller M.E."/>
            <person name="Silverstein K.A.T."/>
            <person name="Henningsen E."/>
            <person name="Hirsch C.D."/>
            <person name="Visser B."/>
            <person name="Pretorius Z.A."/>
            <person name="Steffenson B.J."/>
            <person name="Schwessinger B."/>
            <person name="Dodds P.N."/>
            <person name="Figueroa M."/>
        </authorList>
    </citation>
    <scope>NUCLEOTIDE SEQUENCE [LARGE SCALE GENOMIC DNA]</scope>
    <source>
        <strain evidence="13">21-0</strain>
    </source>
</reference>
<keyword evidence="9" id="KW-0539">Nucleus</keyword>
<evidence type="ECO:0000256" key="1">
    <source>
        <dbReference type="ARBA" id="ARBA00004123"/>
    </source>
</evidence>
<dbReference type="GO" id="GO:0009791">
    <property type="term" value="P:post-embryonic development"/>
    <property type="evidence" value="ECO:0007669"/>
    <property type="project" value="UniProtKB-ARBA"/>
</dbReference>
<evidence type="ECO:0000259" key="12">
    <source>
        <dbReference type="PROSITE" id="PS50808"/>
    </source>
</evidence>
<feature type="domain" description="BED-type" evidence="12">
    <location>
        <begin position="45"/>
        <end position="98"/>
    </location>
</feature>